<evidence type="ECO:0000313" key="3">
    <source>
        <dbReference type="Proteomes" id="UP000196084"/>
    </source>
</evidence>
<sequence length="135" mass="15363">MVDDDLELERDIGQATIVYDEPDEGTVRKTVPNEHIAYFQDHWIIKTDEDEEGHDIVRRVPAQRVHYVERSVEQFEEEVATLVDQVQSFAADLRTKLPVGGGNSEQQREPDDPPEPHRINIEEGSPDGPDDSTSQ</sequence>
<dbReference type="AlphaFoldDB" id="A0A202E847"/>
<comment type="caution">
    <text evidence="2">The sequence shown here is derived from an EMBL/GenBank/DDBJ whole genome shotgun (WGS) entry which is preliminary data.</text>
</comment>
<evidence type="ECO:0000313" key="2">
    <source>
        <dbReference type="EMBL" id="OVE84399.1"/>
    </source>
</evidence>
<dbReference type="EMBL" id="MWPH01000002">
    <property type="protein sequence ID" value="OVE84399.1"/>
    <property type="molecule type" value="Genomic_DNA"/>
</dbReference>
<gene>
    <name evidence="2" type="ORF">B2G88_08285</name>
</gene>
<accession>A0A202E847</accession>
<keyword evidence="3" id="KW-1185">Reference proteome</keyword>
<protein>
    <submittedName>
        <fullName evidence="2">Uncharacterized protein</fullName>
    </submittedName>
</protein>
<reference evidence="2 3" key="1">
    <citation type="submission" date="2017-02" db="EMBL/GenBank/DDBJ databases">
        <title>Natronthermophilus aegyptiacus gen. nov.,sp. nov., an aerobic, extremely halophilic alkalithermophilic archaeon isolated from the athalassohaline Wadi An Natrun, Egypt.</title>
        <authorList>
            <person name="Zhao B."/>
        </authorList>
    </citation>
    <scope>NUCLEOTIDE SEQUENCE [LARGE SCALE GENOMIC DNA]</scope>
    <source>
        <strain evidence="2 3">CGMCC 1.3597</strain>
    </source>
</reference>
<dbReference type="RefSeq" id="WP_054863343.1">
    <property type="nucleotide sequence ID" value="NZ_MWPH01000002.1"/>
</dbReference>
<dbReference type="OrthoDB" id="170048at2157"/>
<organism evidence="2 3">
    <name type="scientific">Natronolimnobius baerhuensis</name>
    <dbReference type="NCBI Taxonomy" id="253108"/>
    <lineage>
        <taxon>Archaea</taxon>
        <taxon>Methanobacteriati</taxon>
        <taxon>Methanobacteriota</taxon>
        <taxon>Stenosarchaea group</taxon>
        <taxon>Halobacteria</taxon>
        <taxon>Halobacteriales</taxon>
        <taxon>Natrialbaceae</taxon>
        <taxon>Natronolimnobius</taxon>
    </lineage>
</organism>
<feature type="compositionally biased region" description="Acidic residues" evidence="1">
    <location>
        <begin position="124"/>
        <end position="135"/>
    </location>
</feature>
<dbReference type="Proteomes" id="UP000196084">
    <property type="component" value="Unassembled WGS sequence"/>
</dbReference>
<name>A0A202E847_9EURY</name>
<proteinExistence type="predicted"/>
<feature type="region of interest" description="Disordered" evidence="1">
    <location>
        <begin position="96"/>
        <end position="135"/>
    </location>
</feature>
<feature type="compositionally biased region" description="Basic and acidic residues" evidence="1">
    <location>
        <begin position="106"/>
        <end position="121"/>
    </location>
</feature>
<evidence type="ECO:0000256" key="1">
    <source>
        <dbReference type="SAM" id="MobiDB-lite"/>
    </source>
</evidence>